<proteinExistence type="inferred from homology"/>
<keyword evidence="4" id="KW-0808">Transferase</keyword>
<dbReference type="GO" id="GO:0031932">
    <property type="term" value="C:TORC2 complex"/>
    <property type="evidence" value="ECO:0007669"/>
    <property type="project" value="InterPro"/>
</dbReference>
<dbReference type="Pfam" id="PF16978">
    <property type="entry name" value="CRIM"/>
    <property type="match status" value="1"/>
</dbReference>
<keyword evidence="4" id="KW-0418">Kinase</keyword>
<accession>A0AAD6WQP1</accession>
<dbReference type="GO" id="GO:0005737">
    <property type="term" value="C:cytoplasm"/>
    <property type="evidence" value="ECO:0007669"/>
    <property type="project" value="TreeGrafter"/>
</dbReference>
<gene>
    <name evidence="4" type="ORF">C8F04DRAFT_262954</name>
</gene>
<comment type="caution">
    <text evidence="4">The sequence shown here is derived from an EMBL/GenBank/DDBJ whole genome shotgun (WGS) entry which is preliminary data.</text>
</comment>
<feature type="compositionally biased region" description="Polar residues" evidence="2">
    <location>
        <begin position="278"/>
        <end position="292"/>
    </location>
</feature>
<keyword evidence="5" id="KW-1185">Reference proteome</keyword>
<evidence type="ECO:0000256" key="2">
    <source>
        <dbReference type="SAM" id="MobiDB-lite"/>
    </source>
</evidence>
<sequence>MLILPRGLHQRCKSSNQPSRTSGANTANLALPRVRARLSPVSEGPTPDRSGPYFEMLTPGPGTGNDASPQPRKPEVPPRNPSRTHSATHSGSSSVSSVSSPEMTFARKKVAPLPARPQRSALTALIVSSGESTNLFAELYAAVSGSGEGASTNVTVYFPSARAPKGQAMDLNVRKDAMVEEVIGFALWTYCEEGWLPKLDEGMENAGDKAFCCWVDYAHREEDGEVDDDFPPPDRIGKVAQVQCRSVRCIGSYSCANPTKPTDRNQDPTASLPGHSSPCVSSCRSVTSANADASSPPTRPHPATPCPAPA</sequence>
<dbReference type="GO" id="GO:0038203">
    <property type="term" value="P:TORC2 signaling"/>
    <property type="evidence" value="ECO:0007669"/>
    <property type="project" value="TreeGrafter"/>
</dbReference>
<name>A0AAD6WQP1_9AGAR</name>
<dbReference type="Proteomes" id="UP001218188">
    <property type="component" value="Unassembled WGS sequence"/>
</dbReference>
<dbReference type="InterPro" id="IPR008828">
    <property type="entry name" value="Sin1/Avo1"/>
</dbReference>
<feature type="region of interest" description="Disordered" evidence="2">
    <location>
        <begin position="1"/>
        <end position="101"/>
    </location>
</feature>
<comment type="similarity">
    <text evidence="1">Belongs to the SIN1 family.</text>
</comment>
<protein>
    <submittedName>
        <fullName evidence="4">Stress-activated map kinase interacting protein 1-domain-containing protein</fullName>
    </submittedName>
</protein>
<dbReference type="GO" id="GO:0016301">
    <property type="term" value="F:kinase activity"/>
    <property type="evidence" value="ECO:0007669"/>
    <property type="project" value="UniProtKB-KW"/>
</dbReference>
<feature type="domain" description="CRIM" evidence="3">
    <location>
        <begin position="119"/>
        <end position="245"/>
    </location>
</feature>
<feature type="compositionally biased region" description="Low complexity" evidence="2">
    <location>
        <begin position="83"/>
        <end position="100"/>
    </location>
</feature>
<dbReference type="InterPro" id="IPR031567">
    <property type="entry name" value="CRIM_dom"/>
</dbReference>
<reference evidence="4" key="1">
    <citation type="submission" date="2023-03" db="EMBL/GenBank/DDBJ databases">
        <title>Massive genome expansion in bonnet fungi (Mycena s.s.) driven by repeated elements and novel gene families across ecological guilds.</title>
        <authorList>
            <consortium name="Lawrence Berkeley National Laboratory"/>
            <person name="Harder C.B."/>
            <person name="Miyauchi S."/>
            <person name="Viragh M."/>
            <person name="Kuo A."/>
            <person name="Thoen E."/>
            <person name="Andreopoulos B."/>
            <person name="Lu D."/>
            <person name="Skrede I."/>
            <person name="Drula E."/>
            <person name="Henrissat B."/>
            <person name="Morin E."/>
            <person name="Kohler A."/>
            <person name="Barry K."/>
            <person name="LaButti K."/>
            <person name="Morin E."/>
            <person name="Salamov A."/>
            <person name="Lipzen A."/>
            <person name="Mereny Z."/>
            <person name="Hegedus B."/>
            <person name="Baldrian P."/>
            <person name="Stursova M."/>
            <person name="Weitz H."/>
            <person name="Taylor A."/>
            <person name="Grigoriev I.V."/>
            <person name="Nagy L.G."/>
            <person name="Martin F."/>
            <person name="Kauserud H."/>
        </authorList>
    </citation>
    <scope>NUCLEOTIDE SEQUENCE</scope>
    <source>
        <strain evidence="4">CBHHK200</strain>
    </source>
</reference>
<evidence type="ECO:0000259" key="3">
    <source>
        <dbReference type="Pfam" id="PF16978"/>
    </source>
</evidence>
<dbReference type="EMBL" id="JARJCM010000227">
    <property type="protein sequence ID" value="KAJ7021637.1"/>
    <property type="molecule type" value="Genomic_DNA"/>
</dbReference>
<dbReference type="AlphaFoldDB" id="A0AAD6WQP1"/>
<dbReference type="GO" id="GO:0005886">
    <property type="term" value="C:plasma membrane"/>
    <property type="evidence" value="ECO:0007669"/>
    <property type="project" value="TreeGrafter"/>
</dbReference>
<dbReference type="PANTHER" id="PTHR13335:SF1">
    <property type="entry name" value="TARGET OF RAPAMYCIN COMPLEX 2 SUBUNIT MAPKAP1"/>
    <property type="match status" value="1"/>
</dbReference>
<organism evidence="4 5">
    <name type="scientific">Mycena alexandri</name>
    <dbReference type="NCBI Taxonomy" id="1745969"/>
    <lineage>
        <taxon>Eukaryota</taxon>
        <taxon>Fungi</taxon>
        <taxon>Dikarya</taxon>
        <taxon>Basidiomycota</taxon>
        <taxon>Agaricomycotina</taxon>
        <taxon>Agaricomycetes</taxon>
        <taxon>Agaricomycetidae</taxon>
        <taxon>Agaricales</taxon>
        <taxon>Marasmiineae</taxon>
        <taxon>Mycenaceae</taxon>
        <taxon>Mycena</taxon>
    </lineage>
</organism>
<evidence type="ECO:0000256" key="1">
    <source>
        <dbReference type="ARBA" id="ARBA00009407"/>
    </source>
</evidence>
<feature type="compositionally biased region" description="Polar residues" evidence="2">
    <location>
        <begin position="13"/>
        <end position="28"/>
    </location>
</feature>
<evidence type="ECO:0000313" key="4">
    <source>
        <dbReference type="EMBL" id="KAJ7021637.1"/>
    </source>
</evidence>
<dbReference type="PANTHER" id="PTHR13335">
    <property type="entry name" value="TARGET OF RAPAMYCIN COMPLEX 2 SUBUNIT MAPKAP1"/>
    <property type="match status" value="1"/>
</dbReference>
<feature type="compositionally biased region" description="Pro residues" evidence="2">
    <location>
        <begin position="297"/>
        <end position="310"/>
    </location>
</feature>
<feature type="region of interest" description="Disordered" evidence="2">
    <location>
        <begin position="260"/>
        <end position="310"/>
    </location>
</feature>
<dbReference type="GO" id="GO:0005546">
    <property type="term" value="F:phosphatidylinositol-4,5-bisphosphate binding"/>
    <property type="evidence" value="ECO:0007669"/>
    <property type="project" value="TreeGrafter"/>
</dbReference>
<evidence type="ECO:0000313" key="5">
    <source>
        <dbReference type="Proteomes" id="UP001218188"/>
    </source>
</evidence>